<dbReference type="InterPro" id="IPR029044">
    <property type="entry name" value="Nucleotide-diphossugar_trans"/>
</dbReference>
<dbReference type="PANTHER" id="PTHR11183">
    <property type="entry name" value="GLYCOGENIN SUBFAMILY MEMBER"/>
    <property type="match status" value="1"/>
</dbReference>
<reference evidence="3" key="1">
    <citation type="journal article" date="2015" name="PLoS Genet.">
        <title>Genome Sequence and Transcriptome Analyses of Chrysochromulina tobin: Metabolic Tools for Enhanced Algal Fitness in the Prominent Order Prymnesiales (Haptophyceae).</title>
        <authorList>
            <person name="Hovde B.T."/>
            <person name="Deodato C.R."/>
            <person name="Hunsperger H.M."/>
            <person name="Ryken S.A."/>
            <person name="Yost W."/>
            <person name="Jha R.K."/>
            <person name="Patterson J."/>
            <person name="Monnat R.J. Jr."/>
            <person name="Barlow S.B."/>
            <person name="Starkenburg S.R."/>
            <person name="Cattolico R.A."/>
        </authorList>
    </citation>
    <scope>NUCLEOTIDE SEQUENCE</scope>
    <source>
        <strain evidence="3">CCMP291</strain>
    </source>
</reference>
<keyword evidence="1" id="KW-0732">Signal</keyword>
<evidence type="ECO:0000313" key="3">
    <source>
        <dbReference type="Proteomes" id="UP000037460"/>
    </source>
</evidence>
<organism evidence="2 3">
    <name type="scientific">Chrysochromulina tobinii</name>
    <dbReference type="NCBI Taxonomy" id="1460289"/>
    <lineage>
        <taxon>Eukaryota</taxon>
        <taxon>Haptista</taxon>
        <taxon>Haptophyta</taxon>
        <taxon>Prymnesiophyceae</taxon>
        <taxon>Prymnesiales</taxon>
        <taxon>Chrysochromulinaceae</taxon>
        <taxon>Chrysochromulina</taxon>
    </lineage>
</organism>
<protein>
    <submittedName>
        <fullName evidence="2">Alpha-n-acetylglucosamine transferase</fullName>
    </submittedName>
</protein>
<dbReference type="EMBL" id="JWZX01003242">
    <property type="protein sequence ID" value="KOO22892.1"/>
    <property type="molecule type" value="Genomic_DNA"/>
</dbReference>
<dbReference type="OrthoDB" id="2014201at2759"/>
<sequence length="258" mass="29853">MRLIVRLLLSLQAAASVLPVHLLLSGERHEGFEQALVQQFWQLRLIIADATRHRIRVPRWASAFHWGSFAKLSVLSLTQFRRIVVLDTDAVVLRNIDHLASLPSPSFVYRFKCWAQKRSNLPIWEMNSGLMVLKPDEALHGRMQALMNGNGTTSKRDSKALKSIYTPSDPGDQSVWRHFFSRVYELPVAYNTFKKTTFVRVMEWDHVYVLHDPDVHRKEKIPWPSVQALYNNLTAEAQLRVQAMAESLQVKNRGRRSR</sequence>
<comment type="caution">
    <text evidence="2">The sequence shown here is derived from an EMBL/GenBank/DDBJ whole genome shotgun (WGS) entry which is preliminary data.</text>
</comment>
<feature type="signal peptide" evidence="1">
    <location>
        <begin position="1"/>
        <end position="19"/>
    </location>
</feature>
<dbReference type="AlphaFoldDB" id="A0A0M0J963"/>
<dbReference type="SUPFAM" id="SSF53448">
    <property type="entry name" value="Nucleotide-diphospho-sugar transferases"/>
    <property type="match status" value="1"/>
</dbReference>
<dbReference type="InterPro" id="IPR050587">
    <property type="entry name" value="GNT1/Glycosyltrans_8"/>
</dbReference>
<accession>A0A0M0J963</accession>
<evidence type="ECO:0000313" key="2">
    <source>
        <dbReference type="EMBL" id="KOO22892.1"/>
    </source>
</evidence>
<dbReference type="GO" id="GO:0016740">
    <property type="term" value="F:transferase activity"/>
    <property type="evidence" value="ECO:0007669"/>
    <property type="project" value="UniProtKB-KW"/>
</dbReference>
<dbReference type="Gene3D" id="3.90.550.10">
    <property type="entry name" value="Spore Coat Polysaccharide Biosynthesis Protein SpsA, Chain A"/>
    <property type="match status" value="1"/>
</dbReference>
<feature type="chain" id="PRO_5005601682" evidence="1">
    <location>
        <begin position="20"/>
        <end position="258"/>
    </location>
</feature>
<keyword evidence="2" id="KW-0808">Transferase</keyword>
<proteinExistence type="predicted"/>
<name>A0A0M0J963_9EUKA</name>
<dbReference type="Proteomes" id="UP000037460">
    <property type="component" value="Unassembled WGS sequence"/>
</dbReference>
<gene>
    <name evidence="2" type="ORF">Ctob_004787</name>
</gene>
<evidence type="ECO:0000256" key="1">
    <source>
        <dbReference type="SAM" id="SignalP"/>
    </source>
</evidence>
<keyword evidence="3" id="KW-1185">Reference proteome</keyword>